<reference evidence="3 4" key="1">
    <citation type="submission" date="2016-08" db="EMBL/GenBank/DDBJ databases">
        <authorList>
            <person name="Seilhamer J.J."/>
        </authorList>
    </citation>
    <scope>NUCLEOTIDE SEQUENCE [LARGE SCALE GENOMIC DNA]</scope>
    <source>
        <strain evidence="3">M3/6</strain>
    </source>
</reference>
<feature type="domain" description="Glycosyltransferase 2-like" evidence="1">
    <location>
        <begin position="245"/>
        <end position="384"/>
    </location>
</feature>
<dbReference type="PANTHER" id="PTHR43685:SF11">
    <property type="entry name" value="GLYCOSYLTRANSFERASE TAGX-RELATED"/>
    <property type="match status" value="1"/>
</dbReference>
<keyword evidence="4" id="KW-1185">Reference proteome</keyword>
<feature type="domain" description="DUF5672" evidence="2">
    <location>
        <begin position="27"/>
        <end position="217"/>
    </location>
</feature>
<dbReference type="KEGG" id="psac:PSM36_2547"/>
<dbReference type="EMBL" id="LT605205">
    <property type="protein sequence ID" value="SCD21348.1"/>
    <property type="molecule type" value="Genomic_DNA"/>
</dbReference>
<dbReference type="Gene3D" id="3.90.550.10">
    <property type="entry name" value="Spore Coat Polysaccharide Biosynthesis Protein SpsA, Chain A"/>
    <property type="match status" value="1"/>
</dbReference>
<accession>A0A1R3T7T7</accession>
<dbReference type="InterPro" id="IPR050834">
    <property type="entry name" value="Glycosyltransf_2"/>
</dbReference>
<dbReference type="AlphaFoldDB" id="A0A1R3T7T7"/>
<evidence type="ECO:0000259" key="1">
    <source>
        <dbReference type="Pfam" id="PF00535"/>
    </source>
</evidence>
<dbReference type="Proteomes" id="UP000187464">
    <property type="component" value="Chromosome I"/>
</dbReference>
<dbReference type="InterPro" id="IPR043729">
    <property type="entry name" value="DUF5672"/>
</dbReference>
<dbReference type="PANTHER" id="PTHR43685">
    <property type="entry name" value="GLYCOSYLTRANSFERASE"/>
    <property type="match status" value="1"/>
</dbReference>
<gene>
    <name evidence="3" type="ORF">PSM36_2547</name>
</gene>
<proteinExistence type="predicted"/>
<evidence type="ECO:0000313" key="3">
    <source>
        <dbReference type="EMBL" id="SCD21348.1"/>
    </source>
</evidence>
<dbReference type="InterPro" id="IPR001173">
    <property type="entry name" value="Glyco_trans_2-like"/>
</dbReference>
<dbReference type="RefSeq" id="WP_197684898.1">
    <property type="nucleotide sequence ID" value="NZ_DAMBAO010000009.1"/>
</dbReference>
<evidence type="ECO:0000313" key="4">
    <source>
        <dbReference type="Proteomes" id="UP000187464"/>
    </source>
</evidence>
<protein>
    <submittedName>
        <fullName evidence="3">GT_2_WfgS_like</fullName>
    </submittedName>
</protein>
<dbReference type="Pfam" id="PF00535">
    <property type="entry name" value="Glycos_transf_2"/>
    <property type="match status" value="1"/>
</dbReference>
<evidence type="ECO:0000259" key="2">
    <source>
        <dbReference type="Pfam" id="PF18922"/>
    </source>
</evidence>
<dbReference type="CDD" id="cd06433">
    <property type="entry name" value="GT_2_WfgS_like"/>
    <property type="match status" value="1"/>
</dbReference>
<dbReference type="InterPro" id="IPR029044">
    <property type="entry name" value="Nucleotide-diphossugar_trans"/>
</dbReference>
<dbReference type="SUPFAM" id="SSF53448">
    <property type="entry name" value="Nucleotide-diphospho-sugar transferases"/>
    <property type="match status" value="1"/>
</dbReference>
<organism evidence="3 4">
    <name type="scientific">Proteiniphilum saccharofermentans</name>
    <dbReference type="NCBI Taxonomy" id="1642647"/>
    <lineage>
        <taxon>Bacteria</taxon>
        <taxon>Pseudomonadati</taxon>
        <taxon>Bacteroidota</taxon>
        <taxon>Bacteroidia</taxon>
        <taxon>Bacteroidales</taxon>
        <taxon>Dysgonomonadaceae</taxon>
        <taxon>Proteiniphilum</taxon>
    </lineage>
</organism>
<dbReference type="Pfam" id="PF18922">
    <property type="entry name" value="DUF5672"/>
    <property type="match status" value="1"/>
</dbReference>
<sequence length="474" mass="56105">MTQGIDKVFVMPENFVIDESFSGFADIPVERFPDYFFTSISGYNRLMLDVDFYRRFSGYKYMLIHQTDAFLFKPDLQYWCSKNYDYIGAPWLAPRKIKKAELYAFVLAVCPWIYSDSKRRSVKLYNNIGNGGLSLRKIGTFIKILESAKVQMILNTYLEKQVSGTLYNEDIFWSFEGRRLYKKFNKPDWREAMYFSTELHPSFAYNLMHKQLPFGCHAPFVYEPEFWKDHIPFVQIRMKRQPFISIICVVYNASSCISGCIDSIIEQRCVNDIELIIIDGNSTDGTQDILEKYGDRITFWKSEPDKGIYDAMNKALDHVRGKWIYFIGADDRLLPDFSSFVENELKDQHKIYYANVLWKGIKSRGFVSDYEQAKGGIFHQAIIYPASVFKKYRYNTEYKVSADYALNMQLHRDKSYEFEYRDYIIAYFNDTGVSSYGEDKAFLRDKRKLIMENFGIVVRFRYNFRIIKHKLRKK</sequence>
<dbReference type="STRING" id="1642647.PSM36_2547"/>
<name>A0A1R3T7T7_9BACT</name>